<feature type="transmembrane region" description="Helical" evidence="1">
    <location>
        <begin position="20"/>
        <end position="37"/>
    </location>
</feature>
<keyword evidence="1" id="KW-0812">Transmembrane</keyword>
<dbReference type="Pfam" id="PF07690">
    <property type="entry name" value="MFS_1"/>
    <property type="match status" value="1"/>
</dbReference>
<name>A0A4U5LTU7_STECR</name>
<evidence type="ECO:0000256" key="1">
    <source>
        <dbReference type="SAM" id="Phobius"/>
    </source>
</evidence>
<evidence type="ECO:0000313" key="3">
    <source>
        <dbReference type="Proteomes" id="UP000298663"/>
    </source>
</evidence>
<keyword evidence="1" id="KW-0472">Membrane</keyword>
<keyword evidence="1" id="KW-1133">Transmembrane helix</keyword>
<dbReference type="OrthoDB" id="2985014at2759"/>
<accession>A0A4U5LTU7</accession>
<gene>
    <name evidence="2" type="ORF">L596_029160</name>
</gene>
<dbReference type="SUPFAM" id="SSF103473">
    <property type="entry name" value="MFS general substrate transporter"/>
    <property type="match status" value="1"/>
</dbReference>
<reference evidence="2 3" key="1">
    <citation type="journal article" date="2015" name="Genome Biol.">
        <title>Comparative genomics of Steinernema reveals deeply conserved gene regulatory networks.</title>
        <authorList>
            <person name="Dillman A.R."/>
            <person name="Macchietto M."/>
            <person name="Porter C.F."/>
            <person name="Rogers A."/>
            <person name="Williams B."/>
            <person name="Antoshechkin I."/>
            <person name="Lee M.M."/>
            <person name="Goodwin Z."/>
            <person name="Lu X."/>
            <person name="Lewis E.E."/>
            <person name="Goodrich-Blair H."/>
            <person name="Stock S.P."/>
            <person name="Adams B.J."/>
            <person name="Sternberg P.W."/>
            <person name="Mortazavi A."/>
        </authorList>
    </citation>
    <scope>NUCLEOTIDE SEQUENCE [LARGE SCALE GENOMIC DNA]</scope>
    <source>
        <strain evidence="2 3">ALL</strain>
    </source>
</reference>
<protein>
    <recommendedName>
        <fullName evidence="4">Major facilitator superfamily (MFS) profile domain-containing protein</fullName>
    </recommendedName>
</protein>
<dbReference type="EMBL" id="AZBU02000012">
    <property type="protein sequence ID" value="TKR59500.1"/>
    <property type="molecule type" value="Genomic_DNA"/>
</dbReference>
<proteinExistence type="predicted"/>
<feature type="transmembrane region" description="Helical" evidence="1">
    <location>
        <begin position="196"/>
        <end position="219"/>
    </location>
</feature>
<organism evidence="2 3">
    <name type="scientific">Steinernema carpocapsae</name>
    <name type="common">Entomopathogenic nematode</name>
    <dbReference type="NCBI Taxonomy" id="34508"/>
    <lineage>
        <taxon>Eukaryota</taxon>
        <taxon>Metazoa</taxon>
        <taxon>Ecdysozoa</taxon>
        <taxon>Nematoda</taxon>
        <taxon>Chromadorea</taxon>
        <taxon>Rhabditida</taxon>
        <taxon>Tylenchina</taxon>
        <taxon>Panagrolaimomorpha</taxon>
        <taxon>Strongyloidoidea</taxon>
        <taxon>Steinernematidae</taxon>
        <taxon>Steinernema</taxon>
    </lineage>
</organism>
<dbReference type="GO" id="GO:0016020">
    <property type="term" value="C:membrane"/>
    <property type="evidence" value="ECO:0007669"/>
    <property type="project" value="TreeGrafter"/>
</dbReference>
<dbReference type="InterPro" id="IPR011701">
    <property type="entry name" value="MFS"/>
</dbReference>
<dbReference type="Proteomes" id="UP000298663">
    <property type="component" value="Unassembled WGS sequence"/>
</dbReference>
<feature type="transmembrane region" description="Helical" evidence="1">
    <location>
        <begin position="169"/>
        <end position="190"/>
    </location>
</feature>
<dbReference type="PANTHER" id="PTHR45757">
    <property type="entry name" value="PROTEIN CBG23364-RELATED"/>
    <property type="match status" value="1"/>
</dbReference>
<evidence type="ECO:0000313" key="2">
    <source>
        <dbReference type="EMBL" id="TKR59500.1"/>
    </source>
</evidence>
<sequence>MMPISGFFCSSALGWEGSYYFMGGATVAGFVLFHFAYRNTNGIQKVVPKELSTPVELKSESCLKQFDQGEVTISEPQNGKRTQKLGKRLYCKMLASPSFWGIAIVAFGDTIGYQLFLLYGPIYINKVLGFEVRETGLLSAIPHICSITTKSLGGFFLDRATCFKERLRYMLFISVSQAAMTVCFFILTHITAEMAVIGQTMLTLITVFSGLAFIGLMSASQIIS</sequence>
<dbReference type="InterPro" id="IPR036259">
    <property type="entry name" value="MFS_trans_sf"/>
</dbReference>
<dbReference type="AlphaFoldDB" id="A0A4U5LTU7"/>
<dbReference type="PANTHER" id="PTHR45757:SF11">
    <property type="entry name" value="MAJOR FACILITATOR SUPERFAMILY (MFS) PROFILE DOMAIN-CONTAINING PROTEIN"/>
    <property type="match status" value="1"/>
</dbReference>
<dbReference type="GO" id="GO:0022857">
    <property type="term" value="F:transmembrane transporter activity"/>
    <property type="evidence" value="ECO:0007669"/>
    <property type="project" value="InterPro"/>
</dbReference>
<keyword evidence="3" id="KW-1185">Reference proteome</keyword>
<reference evidence="2 3" key="2">
    <citation type="journal article" date="2019" name="G3 (Bethesda)">
        <title>Hybrid Assembly of the Genome of the Entomopathogenic Nematode Steinernema carpocapsae Identifies the X-Chromosome.</title>
        <authorList>
            <person name="Serra L."/>
            <person name="Macchietto M."/>
            <person name="Macias-Munoz A."/>
            <person name="McGill C.J."/>
            <person name="Rodriguez I.M."/>
            <person name="Rodriguez B."/>
            <person name="Murad R."/>
            <person name="Mortazavi A."/>
        </authorList>
    </citation>
    <scope>NUCLEOTIDE SEQUENCE [LARGE SCALE GENOMIC DNA]</scope>
    <source>
        <strain evidence="2 3">ALL</strain>
    </source>
</reference>
<comment type="caution">
    <text evidence="2">The sequence shown here is derived from an EMBL/GenBank/DDBJ whole genome shotgun (WGS) entry which is preliminary data.</text>
</comment>
<feature type="transmembrane region" description="Helical" evidence="1">
    <location>
        <begin position="136"/>
        <end position="157"/>
    </location>
</feature>
<dbReference type="Gene3D" id="1.20.1250.20">
    <property type="entry name" value="MFS general substrate transporter like domains"/>
    <property type="match status" value="1"/>
</dbReference>
<evidence type="ECO:0008006" key="4">
    <source>
        <dbReference type="Google" id="ProtNLM"/>
    </source>
</evidence>
<feature type="transmembrane region" description="Helical" evidence="1">
    <location>
        <begin position="89"/>
        <end position="116"/>
    </location>
</feature>